<dbReference type="PROSITE" id="PS51257">
    <property type="entry name" value="PROKAR_LIPOPROTEIN"/>
    <property type="match status" value="1"/>
</dbReference>
<dbReference type="AlphaFoldDB" id="A0A1L9B3C8"/>
<protein>
    <recommendedName>
        <fullName evidence="4">Lipoprotein</fullName>
    </recommendedName>
</protein>
<name>A0A1L9B3C8_9BACT</name>
<dbReference type="STRING" id="83449.BON30_30130"/>
<feature type="chain" id="PRO_5012589364" description="Lipoprotein" evidence="1">
    <location>
        <begin position="18"/>
        <end position="173"/>
    </location>
</feature>
<dbReference type="RefSeq" id="WP_071901923.1">
    <property type="nucleotide sequence ID" value="NZ_MPIN01000009.1"/>
</dbReference>
<organism evidence="2 3">
    <name type="scientific">Cystobacter ferrugineus</name>
    <dbReference type="NCBI Taxonomy" id="83449"/>
    <lineage>
        <taxon>Bacteria</taxon>
        <taxon>Pseudomonadati</taxon>
        <taxon>Myxococcota</taxon>
        <taxon>Myxococcia</taxon>
        <taxon>Myxococcales</taxon>
        <taxon>Cystobacterineae</taxon>
        <taxon>Archangiaceae</taxon>
        <taxon>Cystobacter</taxon>
    </lineage>
</organism>
<reference evidence="2 3" key="2">
    <citation type="submission" date="2016-12" db="EMBL/GenBank/DDBJ databases">
        <title>Draft Genome Sequence of Cystobacter ferrugineus Strain Cbfe23.</title>
        <authorList>
            <person name="Akbar S."/>
            <person name="Dowd S.E."/>
            <person name="Stevens D.C."/>
        </authorList>
    </citation>
    <scope>NUCLEOTIDE SEQUENCE [LARGE SCALE GENOMIC DNA]</scope>
    <source>
        <strain evidence="2 3">Cbfe23</strain>
    </source>
</reference>
<dbReference type="Proteomes" id="UP000182229">
    <property type="component" value="Unassembled WGS sequence"/>
</dbReference>
<accession>A0A1L9B3C8</accession>
<evidence type="ECO:0008006" key="4">
    <source>
        <dbReference type="Google" id="ProtNLM"/>
    </source>
</evidence>
<feature type="signal peptide" evidence="1">
    <location>
        <begin position="1"/>
        <end position="17"/>
    </location>
</feature>
<evidence type="ECO:0000313" key="3">
    <source>
        <dbReference type="Proteomes" id="UP000182229"/>
    </source>
</evidence>
<keyword evidence="3" id="KW-1185">Reference proteome</keyword>
<comment type="caution">
    <text evidence="2">The sequence shown here is derived from an EMBL/GenBank/DDBJ whole genome shotgun (WGS) entry which is preliminary data.</text>
</comment>
<keyword evidence="1" id="KW-0732">Signal</keyword>
<dbReference type="EMBL" id="MPIN01000009">
    <property type="protein sequence ID" value="OJH36767.1"/>
    <property type="molecule type" value="Genomic_DNA"/>
</dbReference>
<evidence type="ECO:0000313" key="2">
    <source>
        <dbReference type="EMBL" id="OJH36767.1"/>
    </source>
</evidence>
<evidence type="ECO:0000256" key="1">
    <source>
        <dbReference type="SAM" id="SignalP"/>
    </source>
</evidence>
<proteinExistence type="predicted"/>
<dbReference type="OrthoDB" id="5516755at2"/>
<gene>
    <name evidence="2" type="ORF">BON30_30130</name>
</gene>
<sequence>MRFFPWLAALLLTAACATPPRPVGAPSRVVVVGASVVPRPAPRGVVADVFGGEEPRDVVAREAAEALRARGFSVLGVETVVGPAPTVEEAARLARERQADATVVLVLTRLDLSALQPLGQVQVTLESLMVGPTGQVWTSGERRTATAERLYQSRTNWRSHVRQAVIQSVRELP</sequence>
<reference evidence="3" key="1">
    <citation type="submission" date="2016-11" db="EMBL/GenBank/DDBJ databases">
        <authorList>
            <person name="Shukria A."/>
            <person name="Stevens D.C."/>
        </authorList>
    </citation>
    <scope>NUCLEOTIDE SEQUENCE [LARGE SCALE GENOMIC DNA]</scope>
    <source>
        <strain evidence="3">Cbfe23</strain>
    </source>
</reference>